<protein>
    <recommendedName>
        <fullName evidence="2">Mtf2-like C-terminal domain-containing protein</fullName>
    </recommendedName>
</protein>
<feature type="region of interest" description="Disordered" evidence="1">
    <location>
        <begin position="206"/>
        <end position="269"/>
    </location>
</feature>
<dbReference type="PANTHER" id="PTHR39468:SF1">
    <property type="entry name" value="MTF2-LIKE C-TERMINAL DOMAIN-CONTAINING PROTEIN"/>
    <property type="match status" value="1"/>
</dbReference>
<proteinExistence type="predicted"/>
<reference evidence="3 4" key="1">
    <citation type="submission" date="2014-02" db="EMBL/GenBank/DDBJ databases">
        <title>Transposable element dynamics among asymbiotic and ectomycorrhizal Amanita fungi.</title>
        <authorList>
            <consortium name="DOE Joint Genome Institute"/>
            <person name="Hess J."/>
            <person name="Skrede I."/>
            <person name="Wolfe B."/>
            <person name="LaButti K."/>
            <person name="Ohm R.A."/>
            <person name="Grigoriev I.V."/>
            <person name="Pringle A."/>
        </authorList>
    </citation>
    <scope>NUCLEOTIDE SEQUENCE [LARGE SCALE GENOMIC DNA]</scope>
    <source>
        <strain evidence="3 4">SKay4041</strain>
    </source>
</reference>
<sequence>MSNLQPPQSALLQILFASVPSGCFVQDTIPPSQSSMSSTSNTSSSSSSIFTNKGSAWDHVFANLDEYAARTVPSPRDQSRASFLRNQNQSSKRRQAMTAREIETFDEIFEMIFEAASKHDRSKPGTEDDASSSLPSSSSAQVASLGAGTGATVQDLFATLRRGTRGLKWTSEQDDMLDRKKEEIDLCTSDLELLGWTQRELLGGFGDEPQLEKQSPLESGEHKPQQALEQRTGEQQAEKQQAQTPQAEEIIPPDSQGRESKPPQSNLTSIPKMQHILTYPHLIAYLMHTFRVKYKDPHLTVWLFEQVRHRSLISYVFGCSTQVYNELIETHWSCFRNLKGVHDALEEMVVNGVATDARTRKLVETVRHEVSDRNVWAEDLDNQGTEVRNMLLRLDHFISKSLSSRKKPSKASGPKWDEWKKAPLDDIENDRWGFNQWSQSLDK</sequence>
<feature type="compositionally biased region" description="Basic and acidic residues" evidence="1">
    <location>
        <begin position="116"/>
        <end position="126"/>
    </location>
</feature>
<feature type="compositionally biased region" description="Polar residues" evidence="1">
    <location>
        <begin position="80"/>
        <end position="90"/>
    </location>
</feature>
<feature type="region of interest" description="Disordered" evidence="1">
    <location>
        <begin position="71"/>
        <end position="97"/>
    </location>
</feature>
<feature type="region of interest" description="Disordered" evidence="1">
    <location>
        <begin position="116"/>
        <end position="146"/>
    </location>
</feature>
<accession>A0A2A9NW72</accession>
<feature type="compositionally biased region" description="Low complexity" evidence="1">
    <location>
        <begin position="131"/>
        <end position="144"/>
    </location>
</feature>
<dbReference type="GO" id="GO:0005739">
    <property type="term" value="C:mitochondrion"/>
    <property type="evidence" value="ECO:0007669"/>
    <property type="project" value="InterPro"/>
</dbReference>
<dbReference type="Proteomes" id="UP000242287">
    <property type="component" value="Unassembled WGS sequence"/>
</dbReference>
<feature type="domain" description="Mtf2-like C-terminal" evidence="2">
    <location>
        <begin position="174"/>
        <end position="395"/>
    </location>
</feature>
<evidence type="ECO:0000313" key="3">
    <source>
        <dbReference type="EMBL" id="PFH52056.1"/>
    </source>
</evidence>
<dbReference type="AlphaFoldDB" id="A0A2A9NW72"/>
<evidence type="ECO:0000256" key="1">
    <source>
        <dbReference type="SAM" id="MobiDB-lite"/>
    </source>
</evidence>
<dbReference type="InterPro" id="IPR043837">
    <property type="entry name" value="Mtf2-like_C"/>
</dbReference>
<feature type="compositionally biased region" description="Low complexity" evidence="1">
    <location>
        <begin position="234"/>
        <end position="249"/>
    </location>
</feature>
<dbReference type="EMBL" id="KZ301982">
    <property type="protein sequence ID" value="PFH52056.1"/>
    <property type="molecule type" value="Genomic_DNA"/>
</dbReference>
<dbReference type="STRING" id="703135.A0A2A9NW72"/>
<evidence type="ECO:0000313" key="4">
    <source>
        <dbReference type="Proteomes" id="UP000242287"/>
    </source>
</evidence>
<dbReference type="Pfam" id="PF19189">
    <property type="entry name" value="Mtf2"/>
    <property type="match status" value="1"/>
</dbReference>
<organism evidence="3 4">
    <name type="scientific">Amanita thiersii Skay4041</name>
    <dbReference type="NCBI Taxonomy" id="703135"/>
    <lineage>
        <taxon>Eukaryota</taxon>
        <taxon>Fungi</taxon>
        <taxon>Dikarya</taxon>
        <taxon>Basidiomycota</taxon>
        <taxon>Agaricomycotina</taxon>
        <taxon>Agaricomycetes</taxon>
        <taxon>Agaricomycetidae</taxon>
        <taxon>Agaricales</taxon>
        <taxon>Pluteineae</taxon>
        <taxon>Amanitaceae</taxon>
        <taxon>Amanita</taxon>
    </lineage>
</organism>
<evidence type="ECO:0000259" key="2">
    <source>
        <dbReference type="Pfam" id="PF19189"/>
    </source>
</evidence>
<dbReference type="OrthoDB" id="2444174at2759"/>
<dbReference type="InterPro" id="IPR040009">
    <property type="entry name" value="Mtf2/C5D6.12-like"/>
</dbReference>
<keyword evidence="4" id="KW-1185">Reference proteome</keyword>
<dbReference type="PANTHER" id="PTHR39468">
    <property type="entry name" value="CHROMOSOME 7, WHOLE GENOME SHOTGUN SEQUENCE"/>
    <property type="match status" value="1"/>
</dbReference>
<name>A0A2A9NW72_9AGAR</name>
<gene>
    <name evidence="3" type="ORF">AMATHDRAFT_2539</name>
</gene>